<protein>
    <submittedName>
        <fullName evidence="3">Uncharacterized protein</fullName>
    </submittedName>
</protein>
<keyword evidence="4" id="KW-1185">Reference proteome</keyword>
<gene>
    <name evidence="3" type="ORF">EAH86_15995</name>
</gene>
<keyword evidence="2" id="KW-0812">Transmembrane</keyword>
<feature type="transmembrane region" description="Helical" evidence="2">
    <location>
        <begin position="125"/>
        <end position="143"/>
    </location>
</feature>
<evidence type="ECO:0000256" key="1">
    <source>
        <dbReference type="SAM" id="MobiDB-lite"/>
    </source>
</evidence>
<reference evidence="3 4" key="1">
    <citation type="journal article" date="2019" name="Environ. Microbiol.">
        <title>Species interactions and distinct microbial communities in high Arctic permafrost affected cryosols are associated with the CH4 and CO2 gas fluxes.</title>
        <authorList>
            <person name="Altshuler I."/>
            <person name="Hamel J."/>
            <person name="Turney S."/>
            <person name="Magnuson E."/>
            <person name="Levesque R."/>
            <person name="Greer C."/>
            <person name="Whyte L.G."/>
        </authorList>
    </citation>
    <scope>NUCLEOTIDE SEQUENCE [LARGE SCALE GENOMIC DNA]</scope>
    <source>
        <strain evidence="3 4">S9.3A</strain>
    </source>
</reference>
<dbReference type="Proteomes" id="UP000317722">
    <property type="component" value="Unassembled WGS sequence"/>
</dbReference>
<accession>A0A502CP71</accession>
<evidence type="ECO:0000256" key="2">
    <source>
        <dbReference type="SAM" id="Phobius"/>
    </source>
</evidence>
<proteinExistence type="predicted"/>
<dbReference type="RefSeq" id="WP_140742487.1">
    <property type="nucleotide sequence ID" value="NZ_RCZM01000005.1"/>
</dbReference>
<name>A0A502CP71_9MICO</name>
<feature type="region of interest" description="Disordered" evidence="1">
    <location>
        <begin position="1"/>
        <end position="27"/>
    </location>
</feature>
<organism evidence="3 4">
    <name type="scientific">Pedococcus bigeumensis</name>
    <dbReference type="NCBI Taxonomy" id="433644"/>
    <lineage>
        <taxon>Bacteria</taxon>
        <taxon>Bacillati</taxon>
        <taxon>Actinomycetota</taxon>
        <taxon>Actinomycetes</taxon>
        <taxon>Micrococcales</taxon>
        <taxon>Intrasporangiaceae</taxon>
        <taxon>Pedococcus</taxon>
    </lineage>
</organism>
<dbReference type="OrthoDB" id="4864289at2"/>
<comment type="caution">
    <text evidence="3">The sequence shown here is derived from an EMBL/GenBank/DDBJ whole genome shotgun (WGS) entry which is preliminary data.</text>
</comment>
<evidence type="ECO:0000313" key="3">
    <source>
        <dbReference type="EMBL" id="TPG15027.1"/>
    </source>
</evidence>
<evidence type="ECO:0000313" key="4">
    <source>
        <dbReference type="Proteomes" id="UP000317722"/>
    </source>
</evidence>
<dbReference type="AlphaFoldDB" id="A0A502CP71"/>
<feature type="transmembrane region" description="Helical" evidence="2">
    <location>
        <begin position="90"/>
        <end position="113"/>
    </location>
</feature>
<feature type="transmembrane region" description="Helical" evidence="2">
    <location>
        <begin position="149"/>
        <end position="169"/>
    </location>
</feature>
<sequence length="185" mass="20033">MARQISWRGVLSPDGPGDGQPEAQRLWRPSSPVVAPRSIVDSVRLMQFGAVLEVAELLRGFLTMGQLRAAIRHEATSGSLVATDADVERVLRFALTVTTVTAAISCVVWLALARATARGSKWARIIASVLFAVSVGTFFGGLLPTAGLFARTFALALLLVGAWTLVRLWHRDSSAYIKYQNTPQE</sequence>
<keyword evidence="2" id="KW-1133">Transmembrane helix</keyword>
<keyword evidence="2" id="KW-0472">Membrane</keyword>
<dbReference type="EMBL" id="RCZM01000005">
    <property type="protein sequence ID" value="TPG15027.1"/>
    <property type="molecule type" value="Genomic_DNA"/>
</dbReference>